<feature type="region of interest" description="Disordered" evidence="1">
    <location>
        <begin position="145"/>
        <end position="198"/>
    </location>
</feature>
<protein>
    <submittedName>
        <fullName evidence="2">Uncharacterized protein</fullName>
    </submittedName>
</protein>
<evidence type="ECO:0000313" key="2">
    <source>
        <dbReference type="EMBL" id="GBM32595.1"/>
    </source>
</evidence>
<dbReference type="Proteomes" id="UP000499080">
    <property type="component" value="Unassembled WGS sequence"/>
</dbReference>
<organism evidence="2 3">
    <name type="scientific">Araneus ventricosus</name>
    <name type="common">Orbweaver spider</name>
    <name type="synonym">Epeira ventricosa</name>
    <dbReference type="NCBI Taxonomy" id="182803"/>
    <lineage>
        <taxon>Eukaryota</taxon>
        <taxon>Metazoa</taxon>
        <taxon>Ecdysozoa</taxon>
        <taxon>Arthropoda</taxon>
        <taxon>Chelicerata</taxon>
        <taxon>Arachnida</taxon>
        <taxon>Araneae</taxon>
        <taxon>Araneomorphae</taxon>
        <taxon>Entelegynae</taxon>
        <taxon>Araneoidea</taxon>
        <taxon>Araneidae</taxon>
        <taxon>Araneus</taxon>
    </lineage>
</organism>
<evidence type="ECO:0000313" key="3">
    <source>
        <dbReference type="Proteomes" id="UP000499080"/>
    </source>
</evidence>
<name>A0A4Y2EXG1_ARAVE</name>
<dbReference type="EMBL" id="BGPR01000712">
    <property type="protein sequence ID" value="GBM32595.1"/>
    <property type="molecule type" value="Genomic_DNA"/>
</dbReference>
<proteinExistence type="predicted"/>
<gene>
    <name evidence="2" type="ORF">AVEN_195556_1</name>
</gene>
<keyword evidence="3" id="KW-1185">Reference proteome</keyword>
<sequence>MNNLQELIKALIFFRRKGEYILGLEEGEGLLTAVESSKSSDVLYSKECSSDKEDELISASASYSRDLKSGKFKASSLTGATNGEEYIVKLVIGRDALAIESSSLEQEMSDISDFFGRIVQMILFATETYEVCVCPYEIDRASGPTAPLTTESNKGGQPPALGTPSLGAYDSANRDLYARGHPRGTVTTHNAKRKKMPP</sequence>
<comment type="caution">
    <text evidence="2">The sequence shown here is derived from an EMBL/GenBank/DDBJ whole genome shotgun (WGS) entry which is preliminary data.</text>
</comment>
<accession>A0A4Y2EXG1</accession>
<reference evidence="2 3" key="1">
    <citation type="journal article" date="2019" name="Sci. Rep.">
        <title>Orb-weaving spider Araneus ventricosus genome elucidates the spidroin gene catalogue.</title>
        <authorList>
            <person name="Kono N."/>
            <person name="Nakamura H."/>
            <person name="Ohtoshi R."/>
            <person name="Moran D.A.P."/>
            <person name="Shinohara A."/>
            <person name="Yoshida Y."/>
            <person name="Fujiwara M."/>
            <person name="Mori M."/>
            <person name="Tomita M."/>
            <person name="Arakawa K."/>
        </authorList>
    </citation>
    <scope>NUCLEOTIDE SEQUENCE [LARGE SCALE GENOMIC DNA]</scope>
</reference>
<dbReference type="AlphaFoldDB" id="A0A4Y2EXG1"/>
<evidence type="ECO:0000256" key="1">
    <source>
        <dbReference type="SAM" id="MobiDB-lite"/>
    </source>
</evidence>